<dbReference type="Proteomes" id="UP001519460">
    <property type="component" value="Unassembled WGS sequence"/>
</dbReference>
<proteinExistence type="predicted"/>
<organism evidence="3 4">
    <name type="scientific">Batillaria attramentaria</name>
    <dbReference type="NCBI Taxonomy" id="370345"/>
    <lineage>
        <taxon>Eukaryota</taxon>
        <taxon>Metazoa</taxon>
        <taxon>Spiralia</taxon>
        <taxon>Lophotrochozoa</taxon>
        <taxon>Mollusca</taxon>
        <taxon>Gastropoda</taxon>
        <taxon>Caenogastropoda</taxon>
        <taxon>Sorbeoconcha</taxon>
        <taxon>Cerithioidea</taxon>
        <taxon>Batillariidae</taxon>
        <taxon>Batillaria</taxon>
    </lineage>
</organism>
<reference evidence="3 4" key="1">
    <citation type="journal article" date="2023" name="Sci. Data">
        <title>Genome assembly of the Korean intertidal mud-creeper Batillaria attramentaria.</title>
        <authorList>
            <person name="Patra A.K."/>
            <person name="Ho P.T."/>
            <person name="Jun S."/>
            <person name="Lee S.J."/>
            <person name="Kim Y."/>
            <person name="Won Y.J."/>
        </authorList>
    </citation>
    <scope>NUCLEOTIDE SEQUENCE [LARGE SCALE GENOMIC DNA]</scope>
    <source>
        <strain evidence="3">Wonlab-2016</strain>
    </source>
</reference>
<keyword evidence="4" id="KW-1185">Reference proteome</keyword>
<evidence type="ECO:0000313" key="3">
    <source>
        <dbReference type="EMBL" id="KAK7495936.1"/>
    </source>
</evidence>
<comment type="caution">
    <text evidence="3">The sequence shown here is derived from an EMBL/GenBank/DDBJ whole genome shotgun (WGS) entry which is preliminary data.</text>
</comment>
<keyword evidence="2" id="KW-1133">Transmembrane helix</keyword>
<gene>
    <name evidence="3" type="ORF">BaRGS_00012926</name>
</gene>
<feature type="compositionally biased region" description="Polar residues" evidence="1">
    <location>
        <begin position="179"/>
        <end position="190"/>
    </location>
</feature>
<sequence>MEEFQSDKYDVGCSGAQTRASHKKQSMISINEVGPPTMLSTQCLCAGRPFKRDRSALISSRDTMVTVPSSLSSASELYIGQVEASSAEEEEAYTTSVTKRVTCLRLRGHCCTRRHRCDVRILSVSVLWESVAVFLWFCTDPWSHSAEQTFGLLAGLLFVTYLDFANPKRDKEKRHKMASKQTQTDNPLTN</sequence>
<evidence type="ECO:0000256" key="2">
    <source>
        <dbReference type="SAM" id="Phobius"/>
    </source>
</evidence>
<protein>
    <submittedName>
        <fullName evidence="3">Uncharacterized protein</fullName>
    </submittedName>
</protein>
<evidence type="ECO:0000256" key="1">
    <source>
        <dbReference type="SAM" id="MobiDB-lite"/>
    </source>
</evidence>
<accession>A0ABD0L9H2</accession>
<keyword evidence="2" id="KW-0472">Membrane</keyword>
<feature type="transmembrane region" description="Helical" evidence="2">
    <location>
        <begin position="119"/>
        <end position="137"/>
    </location>
</feature>
<dbReference type="EMBL" id="JACVVK020000071">
    <property type="protein sequence ID" value="KAK7495936.1"/>
    <property type="molecule type" value="Genomic_DNA"/>
</dbReference>
<feature type="region of interest" description="Disordered" evidence="1">
    <location>
        <begin position="171"/>
        <end position="190"/>
    </location>
</feature>
<feature type="transmembrane region" description="Helical" evidence="2">
    <location>
        <begin position="149"/>
        <end position="166"/>
    </location>
</feature>
<keyword evidence="2" id="KW-0812">Transmembrane</keyword>
<dbReference type="AlphaFoldDB" id="A0ABD0L9H2"/>
<name>A0ABD0L9H2_9CAEN</name>
<evidence type="ECO:0000313" key="4">
    <source>
        <dbReference type="Proteomes" id="UP001519460"/>
    </source>
</evidence>